<dbReference type="Pfam" id="PF03466">
    <property type="entry name" value="LysR_substrate"/>
    <property type="match status" value="1"/>
</dbReference>
<dbReference type="Pfam" id="PF00126">
    <property type="entry name" value="HTH_1"/>
    <property type="match status" value="1"/>
</dbReference>
<protein>
    <submittedName>
        <fullName evidence="6">LysR family transcriptional regulator</fullName>
    </submittedName>
</protein>
<evidence type="ECO:0000313" key="7">
    <source>
        <dbReference type="Proteomes" id="UP001306592"/>
    </source>
</evidence>
<evidence type="ECO:0000256" key="1">
    <source>
        <dbReference type="ARBA" id="ARBA00009437"/>
    </source>
</evidence>
<dbReference type="Proteomes" id="UP001306592">
    <property type="component" value="Unassembled WGS sequence"/>
</dbReference>
<organism evidence="6 7">
    <name type="scientific">Erwinia aphidicola</name>
    <dbReference type="NCBI Taxonomy" id="68334"/>
    <lineage>
        <taxon>Bacteria</taxon>
        <taxon>Pseudomonadati</taxon>
        <taxon>Pseudomonadota</taxon>
        <taxon>Gammaproteobacteria</taxon>
        <taxon>Enterobacterales</taxon>
        <taxon>Erwiniaceae</taxon>
        <taxon>Erwinia</taxon>
    </lineage>
</organism>
<evidence type="ECO:0000259" key="5">
    <source>
        <dbReference type="PROSITE" id="PS50931"/>
    </source>
</evidence>
<accession>A0ABU8DJ09</accession>
<keyword evidence="2" id="KW-0805">Transcription regulation</keyword>
<dbReference type="Gene3D" id="1.10.10.10">
    <property type="entry name" value="Winged helix-like DNA-binding domain superfamily/Winged helix DNA-binding domain"/>
    <property type="match status" value="1"/>
</dbReference>
<keyword evidence="7" id="KW-1185">Reference proteome</keyword>
<evidence type="ECO:0000256" key="2">
    <source>
        <dbReference type="ARBA" id="ARBA00023015"/>
    </source>
</evidence>
<dbReference type="PANTHER" id="PTHR30537">
    <property type="entry name" value="HTH-TYPE TRANSCRIPTIONAL REGULATOR"/>
    <property type="match status" value="1"/>
</dbReference>
<dbReference type="RefSeq" id="WP_230048365.1">
    <property type="nucleotide sequence ID" value="NZ_CAKKMT010000001.1"/>
</dbReference>
<evidence type="ECO:0000256" key="3">
    <source>
        <dbReference type="ARBA" id="ARBA00023125"/>
    </source>
</evidence>
<proteinExistence type="inferred from homology"/>
<dbReference type="CDD" id="cd08471">
    <property type="entry name" value="PBP2_CrgA_like_2"/>
    <property type="match status" value="1"/>
</dbReference>
<reference evidence="6 7" key="1">
    <citation type="submission" date="2024-02" db="EMBL/GenBank/DDBJ databases">
        <title>First report Erwinia aphidicola in onion in Chile.</title>
        <authorList>
            <person name="Valenzuela M."/>
            <person name="Pena M."/>
            <person name="Dutta B."/>
        </authorList>
    </citation>
    <scope>NUCLEOTIDE SEQUENCE [LARGE SCALE GENOMIC DNA]</scope>
    <source>
        <strain evidence="6 7">QCJ3A</strain>
    </source>
</reference>
<dbReference type="SUPFAM" id="SSF53850">
    <property type="entry name" value="Periplasmic binding protein-like II"/>
    <property type="match status" value="1"/>
</dbReference>
<dbReference type="EMBL" id="JBANEI010000011">
    <property type="protein sequence ID" value="MEI2683002.1"/>
    <property type="molecule type" value="Genomic_DNA"/>
</dbReference>
<dbReference type="PANTHER" id="PTHR30537:SF5">
    <property type="entry name" value="HTH-TYPE TRANSCRIPTIONAL ACTIVATOR TTDR-RELATED"/>
    <property type="match status" value="1"/>
</dbReference>
<name>A0ABU8DJ09_ERWAP</name>
<evidence type="ECO:0000313" key="6">
    <source>
        <dbReference type="EMBL" id="MEI2683002.1"/>
    </source>
</evidence>
<dbReference type="InterPro" id="IPR036388">
    <property type="entry name" value="WH-like_DNA-bd_sf"/>
</dbReference>
<keyword evidence="4" id="KW-0804">Transcription</keyword>
<dbReference type="SUPFAM" id="SSF46785">
    <property type="entry name" value="Winged helix' DNA-binding domain"/>
    <property type="match status" value="1"/>
</dbReference>
<keyword evidence="3" id="KW-0238">DNA-binding</keyword>
<evidence type="ECO:0000256" key="4">
    <source>
        <dbReference type="ARBA" id="ARBA00023163"/>
    </source>
</evidence>
<dbReference type="InterPro" id="IPR058163">
    <property type="entry name" value="LysR-type_TF_proteobact-type"/>
</dbReference>
<dbReference type="Gene3D" id="3.40.190.290">
    <property type="match status" value="1"/>
</dbReference>
<feature type="domain" description="HTH lysR-type" evidence="5">
    <location>
        <begin position="1"/>
        <end position="59"/>
    </location>
</feature>
<dbReference type="InterPro" id="IPR036390">
    <property type="entry name" value="WH_DNA-bd_sf"/>
</dbReference>
<dbReference type="InterPro" id="IPR005119">
    <property type="entry name" value="LysR_subst-bd"/>
</dbReference>
<dbReference type="InterPro" id="IPR000847">
    <property type="entry name" value="LysR_HTH_N"/>
</dbReference>
<dbReference type="PROSITE" id="PS50931">
    <property type="entry name" value="HTH_LYSR"/>
    <property type="match status" value="1"/>
</dbReference>
<sequence length="300" mass="33526">MDKLDELAVFVAVVQQGSLAAAARKLQRSAPAITRTLAALESRFALSLIERSTRRLSPTPAGIALYERATVLLEDYQQVLESTTRNQLSGKLRLTAPVMFGRKHIAPLLLDFMAIYPDIQIELMLSDSYQDLIEQGLDMAVRIGQLRDSSLVATEVGHVQRVLVASPHYIATHGAPEIPGQLADHPLIAGTIPAQQREWRFRAEAQQERVRITPRVTVNDVETQLVACRAGKGIARLFSYQVYDDLQTGVLSEVLAQYRPPAVPVQLVAQNVKYMPARVRAFWDLARTRLPEIESLRWVK</sequence>
<comment type="caution">
    <text evidence="6">The sequence shown here is derived from an EMBL/GenBank/DDBJ whole genome shotgun (WGS) entry which is preliminary data.</text>
</comment>
<gene>
    <name evidence="6" type="ORF">V8N49_15205</name>
</gene>
<comment type="similarity">
    <text evidence="1">Belongs to the LysR transcriptional regulatory family.</text>
</comment>